<evidence type="ECO:0000256" key="2">
    <source>
        <dbReference type="ARBA" id="ARBA00022729"/>
    </source>
</evidence>
<dbReference type="Proteomes" id="UP001291926">
    <property type="component" value="Unassembled WGS sequence"/>
</dbReference>
<sequence length="155" mass="16752">MHCRILVGCGFSGRIPPSIGSLQQLIYLSLNSNNFVGDIPASIGNLSNLYWLDLADNRLSGTIPVSSGSSPGLDMLLHAKHFHLGRNQLSGAIPPQLFNSNMTLIHLLLEGNQLTGRIPSTIGLVETLQIVRLDRNSLSGSVPDNLNNLTLMQEL</sequence>
<gene>
    <name evidence="6" type="ORF">RD792_015949</name>
</gene>
<dbReference type="Pfam" id="PF00560">
    <property type="entry name" value="LRR_1"/>
    <property type="match status" value="4"/>
</dbReference>
<comment type="caution">
    <text evidence="6">The sequence shown here is derived from an EMBL/GenBank/DDBJ whole genome shotgun (WGS) entry which is preliminary data.</text>
</comment>
<evidence type="ECO:0000313" key="7">
    <source>
        <dbReference type="Proteomes" id="UP001291926"/>
    </source>
</evidence>
<organism evidence="6 7">
    <name type="scientific">Penstemon davidsonii</name>
    <dbReference type="NCBI Taxonomy" id="160366"/>
    <lineage>
        <taxon>Eukaryota</taxon>
        <taxon>Viridiplantae</taxon>
        <taxon>Streptophyta</taxon>
        <taxon>Embryophyta</taxon>
        <taxon>Tracheophyta</taxon>
        <taxon>Spermatophyta</taxon>
        <taxon>Magnoliopsida</taxon>
        <taxon>eudicotyledons</taxon>
        <taxon>Gunneridae</taxon>
        <taxon>Pentapetalae</taxon>
        <taxon>asterids</taxon>
        <taxon>lamiids</taxon>
        <taxon>Lamiales</taxon>
        <taxon>Plantaginaceae</taxon>
        <taxon>Cheloneae</taxon>
        <taxon>Penstemon</taxon>
    </lineage>
</organism>
<protein>
    <submittedName>
        <fullName evidence="6">Uncharacterized protein</fullName>
    </submittedName>
</protein>
<evidence type="ECO:0000256" key="5">
    <source>
        <dbReference type="ARBA" id="ARBA00023180"/>
    </source>
</evidence>
<name>A0ABR0CJ25_9LAMI</name>
<comment type="subcellular location">
    <subcellularLocation>
        <location evidence="1">Membrane</location>
    </subcellularLocation>
</comment>
<accession>A0ABR0CJ25</accession>
<dbReference type="InterPro" id="IPR001611">
    <property type="entry name" value="Leu-rich_rpt"/>
</dbReference>
<evidence type="ECO:0000256" key="1">
    <source>
        <dbReference type="ARBA" id="ARBA00004370"/>
    </source>
</evidence>
<proteinExistence type="predicted"/>
<evidence type="ECO:0000256" key="4">
    <source>
        <dbReference type="ARBA" id="ARBA00023136"/>
    </source>
</evidence>
<dbReference type="SUPFAM" id="SSF52058">
    <property type="entry name" value="L domain-like"/>
    <property type="match status" value="1"/>
</dbReference>
<evidence type="ECO:0000256" key="3">
    <source>
        <dbReference type="ARBA" id="ARBA00022737"/>
    </source>
</evidence>
<keyword evidence="4" id="KW-0472">Membrane</keyword>
<dbReference type="PANTHER" id="PTHR45974:SF266">
    <property type="entry name" value="LEUCINE-RICH REPEAT RECEPTOR PROTEIN KINASE HPCA1"/>
    <property type="match status" value="1"/>
</dbReference>
<keyword evidence="5" id="KW-0325">Glycoprotein</keyword>
<reference evidence="6 7" key="1">
    <citation type="journal article" date="2023" name="bioRxiv">
        <title>Genome report: Whole genome sequence and annotation of Penstemon davidsonii.</title>
        <authorList>
            <person name="Ostevik K.L."/>
            <person name="Alabady M."/>
            <person name="Zhang M."/>
            <person name="Rausher M.D."/>
        </authorList>
    </citation>
    <scope>NUCLEOTIDE SEQUENCE [LARGE SCALE GENOMIC DNA]</scope>
    <source>
        <strain evidence="6">DNT005</strain>
        <tissue evidence="6">Whole leaf</tissue>
    </source>
</reference>
<evidence type="ECO:0000313" key="6">
    <source>
        <dbReference type="EMBL" id="KAK4476789.1"/>
    </source>
</evidence>
<dbReference type="PANTHER" id="PTHR45974">
    <property type="entry name" value="RECEPTOR-LIKE PROTEIN 55"/>
    <property type="match status" value="1"/>
</dbReference>
<keyword evidence="3" id="KW-0677">Repeat</keyword>
<dbReference type="InterPro" id="IPR032675">
    <property type="entry name" value="LRR_dom_sf"/>
</dbReference>
<dbReference type="EMBL" id="JAYDYQ010002688">
    <property type="protein sequence ID" value="KAK4476789.1"/>
    <property type="molecule type" value="Genomic_DNA"/>
</dbReference>
<keyword evidence="7" id="KW-1185">Reference proteome</keyword>
<dbReference type="Gene3D" id="3.80.10.10">
    <property type="entry name" value="Ribonuclease Inhibitor"/>
    <property type="match status" value="1"/>
</dbReference>
<keyword evidence="2" id="KW-0732">Signal</keyword>